<reference evidence="2 3" key="1">
    <citation type="submission" date="2023-10" db="EMBL/GenBank/DDBJ databases">
        <title>179-bfca-hs.</title>
        <authorList>
            <person name="Miliotis G."/>
            <person name="Sengupta P."/>
            <person name="Hameed A."/>
            <person name="Chuvochina M."/>
            <person name="Mcdonagh F."/>
            <person name="Simpson A.C."/>
            <person name="Singh N.K."/>
            <person name="Rekha P.D."/>
            <person name="Raman K."/>
            <person name="Hugenholtz P."/>
            <person name="Venkateswaran K."/>
        </authorList>
    </citation>
    <scope>NUCLEOTIDE SEQUENCE [LARGE SCALE GENOMIC DNA]</scope>
    <source>
        <strain evidence="2 3">179-BFC-A-HS</strain>
    </source>
</reference>
<feature type="domain" description="Serine hydrolase" evidence="1">
    <location>
        <begin position="5"/>
        <end position="45"/>
    </location>
</feature>
<dbReference type="InterPro" id="IPR005645">
    <property type="entry name" value="FSH-like_dom"/>
</dbReference>
<evidence type="ECO:0000313" key="3">
    <source>
        <dbReference type="Proteomes" id="UP001228376"/>
    </source>
</evidence>
<dbReference type="Proteomes" id="UP001228376">
    <property type="component" value="Unassembled WGS sequence"/>
</dbReference>
<accession>A0ABU5CJ40</accession>
<keyword evidence="2" id="KW-0378">Hydrolase</keyword>
<dbReference type="Gene3D" id="3.40.50.1820">
    <property type="entry name" value="alpha/beta hydrolase"/>
    <property type="match status" value="1"/>
</dbReference>
<name>A0ABU5CJ40_9BACI</name>
<keyword evidence="3" id="KW-1185">Reference proteome</keyword>
<gene>
    <name evidence="2" type="ORF">P5G51_014010</name>
</gene>
<dbReference type="EMBL" id="JAROCA020000001">
    <property type="protein sequence ID" value="MDY0406353.1"/>
    <property type="molecule type" value="Genomic_DNA"/>
</dbReference>
<organism evidence="2 3">
    <name type="scientific">Tigheibacillus jepli</name>
    <dbReference type="NCBI Taxonomy" id="3035914"/>
    <lineage>
        <taxon>Bacteria</taxon>
        <taxon>Bacillati</taxon>
        <taxon>Bacillota</taxon>
        <taxon>Bacilli</taxon>
        <taxon>Bacillales</taxon>
        <taxon>Bacillaceae</taxon>
        <taxon>Tigheibacillus</taxon>
    </lineage>
</organism>
<dbReference type="GO" id="GO:0016787">
    <property type="term" value="F:hydrolase activity"/>
    <property type="evidence" value="ECO:0007669"/>
    <property type="project" value="UniProtKB-KW"/>
</dbReference>
<dbReference type="InterPro" id="IPR029058">
    <property type="entry name" value="AB_hydrolase_fold"/>
</dbReference>
<evidence type="ECO:0000259" key="1">
    <source>
        <dbReference type="Pfam" id="PF03959"/>
    </source>
</evidence>
<dbReference type="Pfam" id="PF03959">
    <property type="entry name" value="FSH1"/>
    <property type="match status" value="1"/>
</dbReference>
<evidence type="ECO:0000313" key="2">
    <source>
        <dbReference type="EMBL" id="MDY0406353.1"/>
    </source>
</evidence>
<proteinExistence type="predicted"/>
<comment type="caution">
    <text evidence="2">The sequence shown here is derived from an EMBL/GenBank/DDBJ whole genome shotgun (WGS) entry which is preliminary data.</text>
</comment>
<sequence length="73" mass="8259">MKQVQKATVPILYIHGNTDTFVPTKMTHKLYEHTKSPAEILTVDGANHGESYVLARDKYIAKLNHFLGEYVGE</sequence>
<protein>
    <submittedName>
        <fullName evidence="2">Alpha/beta hydrolase</fullName>
    </submittedName>
</protein>
<dbReference type="SUPFAM" id="SSF53474">
    <property type="entry name" value="alpha/beta-Hydrolases"/>
    <property type="match status" value="1"/>
</dbReference>